<keyword evidence="1" id="KW-0812">Transmembrane</keyword>
<evidence type="ECO:0000256" key="1">
    <source>
        <dbReference type="SAM" id="Phobius"/>
    </source>
</evidence>
<reference evidence="2" key="1">
    <citation type="submission" date="2021-01" db="EMBL/GenBank/DDBJ databases">
        <title>Adiantum capillus-veneris genome.</title>
        <authorList>
            <person name="Fang Y."/>
            <person name="Liao Q."/>
        </authorList>
    </citation>
    <scope>NUCLEOTIDE SEQUENCE</scope>
    <source>
        <strain evidence="2">H3</strain>
        <tissue evidence="2">Leaf</tissue>
    </source>
</reference>
<dbReference type="EMBL" id="JABFUD020000022">
    <property type="protein sequence ID" value="KAI5062679.1"/>
    <property type="molecule type" value="Genomic_DNA"/>
</dbReference>
<comment type="caution">
    <text evidence="2">The sequence shown here is derived from an EMBL/GenBank/DDBJ whole genome shotgun (WGS) entry which is preliminary data.</text>
</comment>
<name>A0A9D4Z625_ADICA</name>
<protein>
    <submittedName>
        <fullName evidence="2">Uncharacterized protein</fullName>
    </submittedName>
</protein>
<gene>
    <name evidence="2" type="ORF">GOP47_0023218</name>
</gene>
<keyword evidence="1" id="KW-0472">Membrane</keyword>
<dbReference type="Proteomes" id="UP000886520">
    <property type="component" value="Chromosome 22"/>
</dbReference>
<keyword evidence="3" id="KW-1185">Reference proteome</keyword>
<evidence type="ECO:0000313" key="3">
    <source>
        <dbReference type="Proteomes" id="UP000886520"/>
    </source>
</evidence>
<sequence>MCMLSKWSWLPMFFARAVTSLSLSLSLSPSPPLFFFLLFILHFKSISCNFGGLVIRQSRLRKPFAIFGTKCRADESDCRSLDRLVPCFRIYQRCVDHLIAWSHVFEFINNAIPTYLFFLPLC</sequence>
<organism evidence="2 3">
    <name type="scientific">Adiantum capillus-veneris</name>
    <name type="common">Maidenhair fern</name>
    <dbReference type="NCBI Taxonomy" id="13818"/>
    <lineage>
        <taxon>Eukaryota</taxon>
        <taxon>Viridiplantae</taxon>
        <taxon>Streptophyta</taxon>
        <taxon>Embryophyta</taxon>
        <taxon>Tracheophyta</taxon>
        <taxon>Polypodiopsida</taxon>
        <taxon>Polypodiidae</taxon>
        <taxon>Polypodiales</taxon>
        <taxon>Pteridineae</taxon>
        <taxon>Pteridaceae</taxon>
        <taxon>Vittarioideae</taxon>
        <taxon>Adiantum</taxon>
    </lineage>
</organism>
<keyword evidence="1" id="KW-1133">Transmembrane helix</keyword>
<evidence type="ECO:0000313" key="2">
    <source>
        <dbReference type="EMBL" id="KAI5062679.1"/>
    </source>
</evidence>
<proteinExistence type="predicted"/>
<accession>A0A9D4Z625</accession>
<feature type="transmembrane region" description="Helical" evidence="1">
    <location>
        <begin position="33"/>
        <end position="55"/>
    </location>
</feature>
<dbReference type="AlphaFoldDB" id="A0A9D4Z625"/>